<proteinExistence type="predicted"/>
<reference evidence="2" key="1">
    <citation type="submission" date="2021-06" db="EMBL/GenBank/DDBJ databases">
        <authorList>
            <person name="Kallberg Y."/>
            <person name="Tangrot J."/>
            <person name="Rosling A."/>
        </authorList>
    </citation>
    <scope>NUCLEOTIDE SEQUENCE</scope>
    <source>
        <strain evidence="2">IA702</strain>
    </source>
</reference>
<gene>
    <name evidence="2" type="ORF">POCULU_LOCUS8828</name>
</gene>
<accession>A0A9N9DAY5</accession>
<feature type="region of interest" description="Disordered" evidence="1">
    <location>
        <begin position="1"/>
        <end position="84"/>
    </location>
</feature>
<dbReference type="AlphaFoldDB" id="A0A9N9DAY5"/>
<feature type="compositionally biased region" description="Basic and acidic residues" evidence="1">
    <location>
        <begin position="47"/>
        <end position="84"/>
    </location>
</feature>
<dbReference type="Proteomes" id="UP000789572">
    <property type="component" value="Unassembled WGS sequence"/>
</dbReference>
<comment type="caution">
    <text evidence="2">The sequence shown here is derived from an EMBL/GenBank/DDBJ whole genome shotgun (WGS) entry which is preliminary data.</text>
</comment>
<feature type="compositionally biased region" description="Basic and acidic residues" evidence="1">
    <location>
        <begin position="20"/>
        <end position="33"/>
    </location>
</feature>
<dbReference type="EMBL" id="CAJVPJ010002801">
    <property type="protein sequence ID" value="CAG8629682.1"/>
    <property type="molecule type" value="Genomic_DNA"/>
</dbReference>
<evidence type="ECO:0000313" key="3">
    <source>
        <dbReference type="Proteomes" id="UP000789572"/>
    </source>
</evidence>
<sequence length="84" mass="9983">MQLLLRREQQTRPPKYLSSIKEEDDAKLFDRQTSDSFQEAVEPVTKLGEREQTDEMYIKDLERKLESHADEQKKDQNTITDLRA</sequence>
<name>A0A9N9DAY5_9GLOM</name>
<keyword evidence="3" id="KW-1185">Reference proteome</keyword>
<evidence type="ECO:0000256" key="1">
    <source>
        <dbReference type="SAM" id="MobiDB-lite"/>
    </source>
</evidence>
<evidence type="ECO:0000313" key="2">
    <source>
        <dbReference type="EMBL" id="CAG8629682.1"/>
    </source>
</evidence>
<organism evidence="2 3">
    <name type="scientific">Paraglomus occultum</name>
    <dbReference type="NCBI Taxonomy" id="144539"/>
    <lineage>
        <taxon>Eukaryota</taxon>
        <taxon>Fungi</taxon>
        <taxon>Fungi incertae sedis</taxon>
        <taxon>Mucoromycota</taxon>
        <taxon>Glomeromycotina</taxon>
        <taxon>Glomeromycetes</taxon>
        <taxon>Paraglomerales</taxon>
        <taxon>Paraglomeraceae</taxon>
        <taxon>Paraglomus</taxon>
    </lineage>
</organism>
<feature type="compositionally biased region" description="Basic and acidic residues" evidence="1">
    <location>
        <begin position="1"/>
        <end position="10"/>
    </location>
</feature>
<protein>
    <submittedName>
        <fullName evidence="2">5462_t:CDS:1</fullName>
    </submittedName>
</protein>